<dbReference type="GO" id="GO:0000329">
    <property type="term" value="C:fungal-type vacuole membrane"/>
    <property type="evidence" value="ECO:0007669"/>
    <property type="project" value="InterPro"/>
</dbReference>
<keyword evidence="2" id="KW-0812">Transmembrane</keyword>
<evidence type="ECO:0000256" key="2">
    <source>
        <dbReference type="SAM" id="Phobius"/>
    </source>
</evidence>
<keyword evidence="4" id="KW-1185">Reference proteome</keyword>
<organism evidence="3 4">
    <name type="scientific">Thyridium curvatum</name>
    <dbReference type="NCBI Taxonomy" id="1093900"/>
    <lineage>
        <taxon>Eukaryota</taxon>
        <taxon>Fungi</taxon>
        <taxon>Dikarya</taxon>
        <taxon>Ascomycota</taxon>
        <taxon>Pezizomycotina</taxon>
        <taxon>Sordariomycetes</taxon>
        <taxon>Sordariomycetidae</taxon>
        <taxon>Thyridiales</taxon>
        <taxon>Thyridiaceae</taxon>
        <taxon>Thyridium</taxon>
    </lineage>
</organism>
<dbReference type="PANTHER" id="PTHR35895:SF3">
    <property type="entry name" value="PRE-RRNA PROCESSING PROTEIN"/>
    <property type="match status" value="1"/>
</dbReference>
<dbReference type="InterPro" id="IPR046368">
    <property type="entry name" value="Tag1"/>
</dbReference>
<sequence length="274" mass="29991">MSASERSPLLAGTEDQSASASRSEITPLLSRADGAGGYDAGLPRDHDSASSIRSRASRTSSKTAEKSSRRWPSIIAIVTLALISVGIIIGAFFVPAALEEYTKEAAVIEPTNLSLQSISAKGVHARIQGNIRADASRVKNAHVRRLGRTLAWVFRRLGSDGRTTFRCYLPEYDNMLLGTAEIPPMVLTIVDNYNNKVDFVAELVPGDPEVVRVIANDWLKGRLTRLRLNGVGDVQLRTWFLPLGTVTLSDSMVFEGQDLYRSFASLYFGEKFLS</sequence>
<dbReference type="AlphaFoldDB" id="A0A507AYZ7"/>
<proteinExistence type="predicted"/>
<dbReference type="Proteomes" id="UP000319257">
    <property type="component" value="Unassembled WGS sequence"/>
</dbReference>
<dbReference type="EMBL" id="SKBQ01000023">
    <property type="protein sequence ID" value="TPX15212.1"/>
    <property type="molecule type" value="Genomic_DNA"/>
</dbReference>
<keyword evidence="2" id="KW-1133">Transmembrane helix</keyword>
<dbReference type="STRING" id="1093900.A0A507AYZ7"/>
<evidence type="ECO:0000256" key="1">
    <source>
        <dbReference type="SAM" id="MobiDB-lite"/>
    </source>
</evidence>
<dbReference type="RefSeq" id="XP_030996923.1">
    <property type="nucleotide sequence ID" value="XM_031139217.1"/>
</dbReference>
<feature type="region of interest" description="Disordered" evidence="1">
    <location>
        <begin position="1"/>
        <end position="65"/>
    </location>
</feature>
<evidence type="ECO:0000313" key="3">
    <source>
        <dbReference type="EMBL" id="TPX15212.1"/>
    </source>
</evidence>
<dbReference type="GeneID" id="41972217"/>
<dbReference type="OrthoDB" id="5596576at2759"/>
<evidence type="ECO:0000313" key="4">
    <source>
        <dbReference type="Proteomes" id="UP000319257"/>
    </source>
</evidence>
<feature type="compositionally biased region" description="Low complexity" evidence="1">
    <location>
        <begin position="49"/>
        <end position="62"/>
    </location>
</feature>
<gene>
    <name evidence="3" type="ORF">E0L32_004770</name>
</gene>
<accession>A0A507AYZ7</accession>
<dbReference type="InParanoid" id="A0A507AYZ7"/>
<dbReference type="PANTHER" id="PTHR35895">
    <property type="entry name" value="CHROMOSOME 16, WHOLE GENOME SHOTGUN SEQUENCE"/>
    <property type="match status" value="1"/>
</dbReference>
<feature type="transmembrane region" description="Helical" evidence="2">
    <location>
        <begin position="74"/>
        <end position="98"/>
    </location>
</feature>
<name>A0A507AYZ7_9PEZI</name>
<dbReference type="Pfam" id="PF26174">
    <property type="entry name" value="LEA-2_1"/>
    <property type="match status" value="1"/>
</dbReference>
<reference evidence="3 4" key="1">
    <citation type="submission" date="2019-06" db="EMBL/GenBank/DDBJ databases">
        <title>Draft genome sequence of the filamentous fungus Phialemoniopsis curvata isolated from diesel fuel.</title>
        <authorList>
            <person name="Varaljay V.A."/>
            <person name="Lyon W.J."/>
            <person name="Crouch A.L."/>
            <person name="Drake C.E."/>
            <person name="Hollomon J.M."/>
            <person name="Nadeau L.J."/>
            <person name="Nunn H.S."/>
            <person name="Stevenson B.S."/>
            <person name="Bojanowski C.L."/>
            <person name="Crookes-Goodson W.J."/>
        </authorList>
    </citation>
    <scope>NUCLEOTIDE SEQUENCE [LARGE SCALE GENOMIC DNA]</scope>
    <source>
        <strain evidence="3 4">D216</strain>
    </source>
</reference>
<protein>
    <submittedName>
        <fullName evidence="3">Uncharacterized protein</fullName>
    </submittedName>
</protein>
<feature type="compositionally biased region" description="Polar residues" evidence="1">
    <location>
        <begin position="14"/>
        <end position="24"/>
    </location>
</feature>
<keyword evidence="2" id="KW-0472">Membrane</keyword>
<comment type="caution">
    <text evidence="3">The sequence shown here is derived from an EMBL/GenBank/DDBJ whole genome shotgun (WGS) entry which is preliminary data.</text>
</comment>